<organism evidence="1">
    <name type="scientific">bioreactor metagenome</name>
    <dbReference type="NCBI Taxonomy" id="1076179"/>
    <lineage>
        <taxon>unclassified sequences</taxon>
        <taxon>metagenomes</taxon>
        <taxon>ecological metagenomes</taxon>
    </lineage>
</organism>
<reference evidence="1" key="1">
    <citation type="submission" date="2019-08" db="EMBL/GenBank/DDBJ databases">
        <authorList>
            <person name="Kucharzyk K."/>
            <person name="Murdoch R.W."/>
            <person name="Higgins S."/>
            <person name="Loffler F."/>
        </authorList>
    </citation>
    <scope>NUCLEOTIDE SEQUENCE</scope>
</reference>
<sequence length="76" mass="8269">MIQTHYNMRPINVNTCAAEGKSPEAQVICNPLYGCEGLCAEQNAAGAAGTVTSKVRGCEYAERVNFFFPKVKYLHG</sequence>
<proteinExistence type="predicted"/>
<dbReference type="EMBL" id="VSSQ01003679">
    <property type="protein sequence ID" value="MPM21845.1"/>
    <property type="molecule type" value="Genomic_DNA"/>
</dbReference>
<name>A0A644Y009_9ZZZZ</name>
<protein>
    <submittedName>
        <fullName evidence="1">Uncharacterized protein</fullName>
    </submittedName>
</protein>
<dbReference type="AlphaFoldDB" id="A0A644Y009"/>
<evidence type="ECO:0000313" key="1">
    <source>
        <dbReference type="EMBL" id="MPM21845.1"/>
    </source>
</evidence>
<gene>
    <name evidence="1" type="ORF">SDC9_68295</name>
</gene>
<accession>A0A644Y009</accession>
<comment type="caution">
    <text evidence="1">The sequence shown here is derived from an EMBL/GenBank/DDBJ whole genome shotgun (WGS) entry which is preliminary data.</text>
</comment>